<keyword evidence="3 6" id="KW-0812">Transmembrane</keyword>
<feature type="transmembrane region" description="Helical" evidence="6">
    <location>
        <begin position="415"/>
        <end position="436"/>
    </location>
</feature>
<organism evidence="8 9">
    <name type="scientific">Ptilonorhynchus violaceus</name>
    <name type="common">Satin bowerbird</name>
    <name type="synonym">Pyrrhocorax violaceus</name>
    <dbReference type="NCBI Taxonomy" id="28724"/>
    <lineage>
        <taxon>Eukaryota</taxon>
        <taxon>Metazoa</taxon>
        <taxon>Chordata</taxon>
        <taxon>Craniata</taxon>
        <taxon>Vertebrata</taxon>
        <taxon>Euteleostomi</taxon>
        <taxon>Archelosauria</taxon>
        <taxon>Archosauria</taxon>
        <taxon>Dinosauria</taxon>
        <taxon>Saurischia</taxon>
        <taxon>Theropoda</taxon>
        <taxon>Coelurosauria</taxon>
        <taxon>Aves</taxon>
        <taxon>Neognathae</taxon>
        <taxon>Neoaves</taxon>
        <taxon>Telluraves</taxon>
        <taxon>Australaves</taxon>
        <taxon>Passeriformes</taxon>
        <taxon>Ptilonorhynchidae</taxon>
        <taxon>Ptilonorhynchus</taxon>
    </lineage>
</organism>
<evidence type="ECO:0000313" key="8">
    <source>
        <dbReference type="EMBL" id="NWV13969.1"/>
    </source>
</evidence>
<feature type="transmembrane region" description="Helical" evidence="6">
    <location>
        <begin position="303"/>
        <end position="324"/>
    </location>
</feature>
<evidence type="ECO:0000256" key="6">
    <source>
        <dbReference type="RuleBase" id="RU004914"/>
    </source>
</evidence>
<feature type="region of interest" description="Disordered" evidence="7">
    <location>
        <begin position="1"/>
        <end position="20"/>
    </location>
</feature>
<feature type="transmembrane region" description="Helical" evidence="6">
    <location>
        <begin position="44"/>
        <end position="65"/>
    </location>
</feature>
<feature type="non-terminal residue" evidence="8">
    <location>
        <position position="595"/>
    </location>
</feature>
<feature type="transmembrane region" description="Helical" evidence="6">
    <location>
        <begin position="377"/>
        <end position="394"/>
    </location>
</feature>
<dbReference type="Pfam" id="PF01554">
    <property type="entry name" value="MatE"/>
    <property type="match status" value="2"/>
</dbReference>
<feature type="transmembrane region" description="Helical" evidence="6">
    <location>
        <begin position="163"/>
        <end position="179"/>
    </location>
</feature>
<dbReference type="GO" id="GO:0015297">
    <property type="term" value="F:antiporter activity"/>
    <property type="evidence" value="ECO:0007669"/>
    <property type="project" value="InterPro"/>
</dbReference>
<evidence type="ECO:0000256" key="5">
    <source>
        <dbReference type="ARBA" id="ARBA00023136"/>
    </source>
</evidence>
<dbReference type="GO" id="GO:0042910">
    <property type="term" value="F:xenobiotic transmembrane transporter activity"/>
    <property type="evidence" value="ECO:0007669"/>
    <property type="project" value="InterPro"/>
</dbReference>
<dbReference type="PANTHER" id="PTHR11206">
    <property type="entry name" value="MULTIDRUG RESISTANCE PROTEIN"/>
    <property type="match status" value="1"/>
</dbReference>
<feature type="region of interest" description="Disordered" evidence="7">
    <location>
        <begin position="477"/>
        <end position="503"/>
    </location>
</feature>
<dbReference type="InterPro" id="IPR045069">
    <property type="entry name" value="MATE_euk"/>
</dbReference>
<evidence type="ECO:0000256" key="7">
    <source>
        <dbReference type="SAM" id="MobiDB-lite"/>
    </source>
</evidence>
<proteinExistence type="inferred from homology"/>
<accession>A0A7K6CGV5</accession>
<gene>
    <name evidence="8" type="primary">Slc47a1</name>
    <name evidence="8" type="ORF">PTIVIO_R00123</name>
</gene>
<evidence type="ECO:0000256" key="2">
    <source>
        <dbReference type="ARBA" id="ARBA00010199"/>
    </source>
</evidence>
<comment type="subcellular location">
    <subcellularLocation>
        <location evidence="1">Membrane</location>
        <topology evidence="1">Multi-pass membrane protein</topology>
    </subcellularLocation>
</comment>
<dbReference type="CDD" id="cd13132">
    <property type="entry name" value="MATE_eukaryotic"/>
    <property type="match status" value="1"/>
</dbReference>
<feature type="non-terminal residue" evidence="8">
    <location>
        <position position="1"/>
    </location>
</feature>
<dbReference type="NCBIfam" id="TIGR00797">
    <property type="entry name" value="matE"/>
    <property type="match status" value="1"/>
</dbReference>
<comment type="similarity">
    <text evidence="2 6">Belongs to the multi antimicrobial extrusion (MATE) (TC 2.A.66.1) family.</text>
</comment>
<feature type="transmembrane region" description="Helical" evidence="6">
    <location>
        <begin position="77"/>
        <end position="99"/>
    </location>
</feature>
<feature type="transmembrane region" description="Helical" evidence="6">
    <location>
        <begin position="574"/>
        <end position="593"/>
    </location>
</feature>
<evidence type="ECO:0000256" key="4">
    <source>
        <dbReference type="ARBA" id="ARBA00022989"/>
    </source>
</evidence>
<dbReference type="GO" id="GO:0016020">
    <property type="term" value="C:membrane"/>
    <property type="evidence" value="ECO:0007669"/>
    <property type="project" value="UniProtKB-SubCell"/>
</dbReference>
<dbReference type="EMBL" id="VZRJ01012159">
    <property type="protein sequence ID" value="NWV13969.1"/>
    <property type="molecule type" value="Genomic_DNA"/>
</dbReference>
<evidence type="ECO:0000313" key="9">
    <source>
        <dbReference type="Proteomes" id="UP000584880"/>
    </source>
</evidence>
<dbReference type="AlphaFoldDB" id="A0A7K6CGV5"/>
<feature type="transmembrane region" description="Helical" evidence="6">
    <location>
        <begin position="191"/>
        <end position="211"/>
    </location>
</feature>
<feature type="transmembrane region" description="Helical" evidence="6">
    <location>
        <begin position="120"/>
        <end position="143"/>
    </location>
</feature>
<evidence type="ECO:0000256" key="1">
    <source>
        <dbReference type="ARBA" id="ARBA00004141"/>
    </source>
</evidence>
<keyword evidence="9" id="KW-1185">Reference proteome</keyword>
<dbReference type="Proteomes" id="UP000584880">
    <property type="component" value="Unassembled WGS sequence"/>
</dbReference>
<comment type="caution">
    <text evidence="8">The sequence shown here is derived from an EMBL/GenBank/DDBJ whole genome shotgun (WGS) entry which is preliminary data.</text>
</comment>
<reference evidence="8 9" key="1">
    <citation type="submission" date="2019-09" db="EMBL/GenBank/DDBJ databases">
        <title>Bird 10,000 Genomes (B10K) Project - Family phase.</title>
        <authorList>
            <person name="Zhang G."/>
        </authorList>
    </citation>
    <scope>NUCLEOTIDE SEQUENCE [LARGE SCALE GENOMIC DNA]</scope>
    <source>
        <strain evidence="8">B10K-DU-012-10</strain>
        <tissue evidence="8">Blood</tissue>
    </source>
</reference>
<sequence>PEENGFREGMPAGQDNVTPGSCEKKRRWIQRLVPDTFWEDVRKLLVLAGPLILIQLLIFLIHLVSSIFCGHLGKVELASVTLAIAVINVTAISVGYGLTSACDTLISQTYGSKNLLRVGVILQRATIIILLCCFPCCAILINIEQLMLLIRQDPEVSRLTQHYVNAFVPALPAVFLYNLETRYLQNQMIMWPLVLSGVIGNIINVAANYVFLYVFHLGITGSAWANTIAQYSQTIFLFLYIIGRKLHVNTWGGWSCECLLEWDSFTSLAIPSMLMMCIEWWTYEIGSFLIGLLSVVELSVQSIIYEVSVVAFMIPLGLGTAAGVQVGNALGAGDFETAKRSSSTSLICTGVFSVIVGAILASTRNVLGYVFTKDKEIIDLVAWVMPIYVVFHLFEAMTGACSGVLRGIGKQKFGAILNAVSYYGVGMPLSAVLLFVAKIGVIGLWIGMLICVFILCTCFVTYISRVDWKKASEKAQRRAGVTQPPLEEPSLGSGTSSKELSSDMGAAPQAHTYLPARAVLGSVAGIESQEDVVLTSITKMEGPTYQLELQEATSVTATPAAPVVTKELILRRGLAVLAAIAALGLGIAIKLITSK</sequence>
<feature type="transmembrane region" description="Helical" evidence="6">
    <location>
        <begin position="223"/>
        <end position="243"/>
    </location>
</feature>
<dbReference type="InterPro" id="IPR002528">
    <property type="entry name" value="MATE_fam"/>
</dbReference>
<dbReference type="GO" id="GO:1990961">
    <property type="term" value="P:xenobiotic detoxification by transmembrane export across the plasma membrane"/>
    <property type="evidence" value="ECO:0007669"/>
    <property type="project" value="InterPro"/>
</dbReference>
<keyword evidence="5 6" id="KW-0472">Membrane</keyword>
<protein>
    <recommendedName>
        <fullName evidence="6">Multidrug and toxin extrusion protein</fullName>
    </recommendedName>
</protein>
<keyword evidence="4 6" id="KW-1133">Transmembrane helix</keyword>
<feature type="transmembrane region" description="Helical" evidence="6">
    <location>
        <begin position="442"/>
        <end position="464"/>
    </location>
</feature>
<feature type="transmembrane region" description="Helical" evidence="6">
    <location>
        <begin position="345"/>
        <end position="371"/>
    </location>
</feature>
<evidence type="ECO:0000256" key="3">
    <source>
        <dbReference type="ARBA" id="ARBA00022692"/>
    </source>
</evidence>
<name>A0A7K6CGV5_PTIVI</name>